<gene>
    <name evidence="1" type="ORF">UFOVP88_53</name>
</gene>
<reference evidence="1" key="1">
    <citation type="submission" date="2020-04" db="EMBL/GenBank/DDBJ databases">
        <authorList>
            <person name="Chiriac C."/>
            <person name="Salcher M."/>
            <person name="Ghai R."/>
            <person name="Kavagutti S V."/>
        </authorList>
    </citation>
    <scope>NUCLEOTIDE SEQUENCE</scope>
</reference>
<evidence type="ECO:0000313" key="1">
    <source>
        <dbReference type="EMBL" id="CAB4126422.1"/>
    </source>
</evidence>
<name>A0A6J5KYN4_9CAUD</name>
<organism evidence="1">
    <name type="scientific">uncultured Caudovirales phage</name>
    <dbReference type="NCBI Taxonomy" id="2100421"/>
    <lineage>
        <taxon>Viruses</taxon>
        <taxon>Duplodnaviria</taxon>
        <taxon>Heunggongvirae</taxon>
        <taxon>Uroviricota</taxon>
        <taxon>Caudoviricetes</taxon>
        <taxon>Peduoviridae</taxon>
        <taxon>Maltschvirus</taxon>
        <taxon>Maltschvirus maltsch</taxon>
    </lineage>
</organism>
<dbReference type="EMBL" id="LR796195">
    <property type="protein sequence ID" value="CAB4126422.1"/>
    <property type="molecule type" value="Genomic_DNA"/>
</dbReference>
<sequence>MEKDKEYLVTQCLPDENQEVLCFGHYTDCCKEDMDKEPSWHRVIFKFEISEYKLKEKLPIDPEESLLEYYRVVENWEKCPSGNSEDGHVIGVTKWKSVK</sequence>
<accession>A0A6J5KYN4</accession>
<protein>
    <submittedName>
        <fullName evidence="1">Uncharacterized protein</fullName>
    </submittedName>
</protein>
<proteinExistence type="predicted"/>